<accession>A0ABW4WYB0</accession>
<sequence>MTSSNNQAPQDKKEALLNAAEELFAEYGFEGSFIRMVTERYGVNSAMINYHFGSKKAFFVAIFEFRLEQINHEVRELGSFALNPYQSLKAYLNTFIRRIELNHGLHQLLRNPLATRQYPAAVTLVSKAGEQVFMLIRSIGQEGTKTGCFRRVEVEMFAMNVLFLLPYVLTCEMVTLTRPNCTPLSLPRRTALANWIITYLLVSISIIEPVSYEVSNG</sequence>
<dbReference type="Pfam" id="PF00440">
    <property type="entry name" value="TetR_N"/>
    <property type="match status" value="1"/>
</dbReference>
<reference evidence="5" key="1">
    <citation type="journal article" date="2019" name="Int. J. Syst. Evol. Microbiol.">
        <title>The Global Catalogue of Microorganisms (GCM) 10K type strain sequencing project: providing services to taxonomists for standard genome sequencing and annotation.</title>
        <authorList>
            <consortium name="The Broad Institute Genomics Platform"/>
            <consortium name="The Broad Institute Genome Sequencing Center for Infectious Disease"/>
            <person name="Wu L."/>
            <person name="Ma J."/>
        </authorList>
    </citation>
    <scope>NUCLEOTIDE SEQUENCE [LARGE SCALE GENOMIC DNA]</scope>
    <source>
        <strain evidence="5">JCM 16545</strain>
    </source>
</reference>
<dbReference type="PANTHER" id="PTHR30328">
    <property type="entry name" value="TRANSCRIPTIONAL REPRESSOR"/>
    <property type="match status" value="1"/>
</dbReference>
<comment type="caution">
    <text evidence="4">The sequence shown here is derived from an EMBL/GenBank/DDBJ whole genome shotgun (WGS) entry which is preliminary data.</text>
</comment>
<dbReference type="EMBL" id="JBHUHV010000034">
    <property type="protein sequence ID" value="MFD2067409.1"/>
    <property type="molecule type" value="Genomic_DNA"/>
</dbReference>
<evidence type="ECO:0000259" key="3">
    <source>
        <dbReference type="PROSITE" id="PS50977"/>
    </source>
</evidence>
<feature type="DNA-binding region" description="H-T-H motif" evidence="2">
    <location>
        <begin position="33"/>
        <end position="52"/>
    </location>
</feature>
<dbReference type="InterPro" id="IPR050109">
    <property type="entry name" value="HTH-type_TetR-like_transc_reg"/>
</dbReference>
<evidence type="ECO:0000313" key="5">
    <source>
        <dbReference type="Proteomes" id="UP001597369"/>
    </source>
</evidence>
<dbReference type="RefSeq" id="WP_229962622.1">
    <property type="nucleotide sequence ID" value="NZ_JAJJWI010000028.1"/>
</dbReference>
<dbReference type="Gene3D" id="1.10.357.10">
    <property type="entry name" value="Tetracycline Repressor, domain 2"/>
    <property type="match status" value="1"/>
</dbReference>
<dbReference type="SUPFAM" id="SSF46689">
    <property type="entry name" value="Homeodomain-like"/>
    <property type="match status" value="1"/>
</dbReference>
<evidence type="ECO:0000313" key="4">
    <source>
        <dbReference type="EMBL" id="MFD2067409.1"/>
    </source>
</evidence>
<evidence type="ECO:0000256" key="2">
    <source>
        <dbReference type="PROSITE-ProRule" id="PRU00335"/>
    </source>
</evidence>
<dbReference type="InterPro" id="IPR009057">
    <property type="entry name" value="Homeodomain-like_sf"/>
</dbReference>
<name>A0ABW4WYB0_9BACT</name>
<proteinExistence type="predicted"/>
<dbReference type="InterPro" id="IPR001647">
    <property type="entry name" value="HTH_TetR"/>
</dbReference>
<gene>
    <name evidence="4" type="ORF">ACFSKU_10990</name>
</gene>
<protein>
    <submittedName>
        <fullName evidence="4">TetR/AcrR family transcriptional regulator</fullName>
    </submittedName>
</protein>
<organism evidence="4 5">
    <name type="scientific">Pontibacter silvestris</name>
    <dbReference type="NCBI Taxonomy" id="2305183"/>
    <lineage>
        <taxon>Bacteria</taxon>
        <taxon>Pseudomonadati</taxon>
        <taxon>Bacteroidota</taxon>
        <taxon>Cytophagia</taxon>
        <taxon>Cytophagales</taxon>
        <taxon>Hymenobacteraceae</taxon>
        <taxon>Pontibacter</taxon>
    </lineage>
</organism>
<keyword evidence="5" id="KW-1185">Reference proteome</keyword>
<evidence type="ECO:0000256" key="1">
    <source>
        <dbReference type="ARBA" id="ARBA00023125"/>
    </source>
</evidence>
<dbReference type="PANTHER" id="PTHR30328:SF54">
    <property type="entry name" value="HTH-TYPE TRANSCRIPTIONAL REPRESSOR SCO4008"/>
    <property type="match status" value="1"/>
</dbReference>
<dbReference type="PROSITE" id="PS50977">
    <property type="entry name" value="HTH_TETR_2"/>
    <property type="match status" value="1"/>
</dbReference>
<keyword evidence="1 2" id="KW-0238">DNA-binding</keyword>
<dbReference type="PRINTS" id="PR00455">
    <property type="entry name" value="HTHTETR"/>
</dbReference>
<dbReference type="Proteomes" id="UP001597369">
    <property type="component" value="Unassembled WGS sequence"/>
</dbReference>
<feature type="domain" description="HTH tetR-type" evidence="3">
    <location>
        <begin position="10"/>
        <end position="70"/>
    </location>
</feature>